<keyword evidence="1" id="KW-1133">Transmembrane helix</keyword>
<feature type="transmembrane region" description="Helical" evidence="1">
    <location>
        <begin position="178"/>
        <end position="197"/>
    </location>
</feature>
<evidence type="ECO:0000313" key="2">
    <source>
        <dbReference type="EMBL" id="KAJ5088350.1"/>
    </source>
</evidence>
<dbReference type="Proteomes" id="UP001149165">
    <property type="component" value="Unassembled WGS sequence"/>
</dbReference>
<keyword evidence="1" id="KW-0812">Transmembrane</keyword>
<accession>A0A9W9K0L1</accession>
<keyword evidence="3" id="KW-1185">Reference proteome</keyword>
<name>A0A9W9K0L1_9EURO</name>
<proteinExistence type="predicted"/>
<dbReference type="PANTHER" id="PTHR40619:SF3">
    <property type="entry name" value="FUNGAL STAND N-TERMINAL GOODBYE DOMAIN-CONTAINING PROTEIN"/>
    <property type="match status" value="1"/>
</dbReference>
<dbReference type="OrthoDB" id="5419927at2759"/>
<sequence length="254" mass="29143">MKQLVDILDSDLTMSQSKQDNHIPAIHIRDSALLGSFGGTLMPKPKEYIFDVANKQEFRDWYLTAKSQTIIINDMKMNSLSQNALSPMSYMCHEFMKPPSRDKDRLEDNIGKPFVFYCGLHSSPEDEFYGAEGILRSFIIQLLEAYGHKIDLSFLDPIAIQELQAHYVPRLQSLLEKIMYGIGVGVVFLLIDGISWYERDAQIEKTTMVMSFLGDLVEKMEARQTGLILKPLITTTGFNRRARMWFPNAIELFM</sequence>
<dbReference type="EMBL" id="JAPQKH010000007">
    <property type="protein sequence ID" value="KAJ5088350.1"/>
    <property type="molecule type" value="Genomic_DNA"/>
</dbReference>
<evidence type="ECO:0000256" key="1">
    <source>
        <dbReference type="SAM" id="Phobius"/>
    </source>
</evidence>
<evidence type="ECO:0000313" key="3">
    <source>
        <dbReference type="Proteomes" id="UP001149165"/>
    </source>
</evidence>
<dbReference type="AlphaFoldDB" id="A0A9W9K0L1"/>
<gene>
    <name evidence="2" type="ORF">N7456_011966</name>
</gene>
<comment type="caution">
    <text evidence="2">The sequence shown here is derived from an EMBL/GenBank/DDBJ whole genome shotgun (WGS) entry which is preliminary data.</text>
</comment>
<keyword evidence="1" id="KW-0472">Membrane</keyword>
<reference evidence="2" key="1">
    <citation type="submission" date="2022-11" db="EMBL/GenBank/DDBJ databases">
        <authorList>
            <person name="Petersen C."/>
        </authorList>
    </citation>
    <scope>NUCLEOTIDE SEQUENCE</scope>
    <source>
        <strain evidence="2">IBT 30069</strain>
    </source>
</reference>
<organism evidence="2 3">
    <name type="scientific">Penicillium angulare</name>
    <dbReference type="NCBI Taxonomy" id="116970"/>
    <lineage>
        <taxon>Eukaryota</taxon>
        <taxon>Fungi</taxon>
        <taxon>Dikarya</taxon>
        <taxon>Ascomycota</taxon>
        <taxon>Pezizomycotina</taxon>
        <taxon>Eurotiomycetes</taxon>
        <taxon>Eurotiomycetidae</taxon>
        <taxon>Eurotiales</taxon>
        <taxon>Aspergillaceae</taxon>
        <taxon>Penicillium</taxon>
    </lineage>
</organism>
<protein>
    <submittedName>
        <fullName evidence="2">Uncharacterized protein</fullName>
    </submittedName>
</protein>
<reference evidence="2" key="2">
    <citation type="journal article" date="2023" name="IMA Fungus">
        <title>Comparative genomic study of the Penicillium genus elucidates a diverse pangenome and 15 lateral gene transfer events.</title>
        <authorList>
            <person name="Petersen C."/>
            <person name="Sorensen T."/>
            <person name="Nielsen M.R."/>
            <person name="Sondergaard T.E."/>
            <person name="Sorensen J.L."/>
            <person name="Fitzpatrick D.A."/>
            <person name="Frisvad J.C."/>
            <person name="Nielsen K.L."/>
        </authorList>
    </citation>
    <scope>NUCLEOTIDE SEQUENCE</scope>
    <source>
        <strain evidence="2">IBT 30069</strain>
    </source>
</reference>
<dbReference type="PANTHER" id="PTHR40619">
    <property type="entry name" value="FUNGAL STAND N-TERMINAL GOODBYE DOMAIN-CONTAINING PROTEIN"/>
    <property type="match status" value="1"/>
</dbReference>